<evidence type="ECO:0000313" key="16">
    <source>
        <dbReference type="EMBL" id="CAB3368985.1"/>
    </source>
</evidence>
<dbReference type="GO" id="GO:0006289">
    <property type="term" value="P:nucleotide-excision repair"/>
    <property type="evidence" value="ECO:0007669"/>
    <property type="project" value="InterPro"/>
</dbReference>
<dbReference type="SMART" id="SM00484">
    <property type="entry name" value="XPGI"/>
    <property type="match status" value="1"/>
</dbReference>
<accession>A0A8S1CFA9</accession>
<dbReference type="InterPro" id="IPR006086">
    <property type="entry name" value="XPG-I_dom"/>
</dbReference>
<comment type="similarity">
    <text evidence="3">Belongs to the XPG/RAD2 endonuclease family. XPG subfamily.</text>
</comment>
<dbReference type="InterPro" id="IPR001044">
    <property type="entry name" value="XPG/Rad2_eukaryotes"/>
</dbReference>
<evidence type="ECO:0000256" key="1">
    <source>
        <dbReference type="ARBA" id="ARBA00001946"/>
    </source>
</evidence>
<name>A0A8S1CFA9_9INSE</name>
<dbReference type="EMBL" id="CADEPI010000041">
    <property type="protein sequence ID" value="CAB3368985.1"/>
    <property type="molecule type" value="Genomic_DNA"/>
</dbReference>
<dbReference type="Pfam" id="PF00867">
    <property type="entry name" value="XPG_I"/>
    <property type="match status" value="1"/>
</dbReference>
<evidence type="ECO:0000256" key="8">
    <source>
        <dbReference type="ARBA" id="ARBA00022763"/>
    </source>
</evidence>
<dbReference type="AlphaFoldDB" id="A0A8S1CFA9"/>
<dbReference type="PANTHER" id="PTHR16171">
    <property type="entry name" value="DNA REPAIR PROTEIN COMPLEMENTING XP-G CELLS-RELATED"/>
    <property type="match status" value="1"/>
</dbReference>
<dbReference type="SUPFAM" id="SSF47807">
    <property type="entry name" value="5' to 3' exonuclease, C-terminal subdomain"/>
    <property type="match status" value="1"/>
</dbReference>
<reference evidence="16 17" key="1">
    <citation type="submission" date="2020-04" db="EMBL/GenBank/DDBJ databases">
        <authorList>
            <person name="Alioto T."/>
            <person name="Alioto T."/>
            <person name="Gomez Garrido J."/>
        </authorList>
    </citation>
    <scope>NUCLEOTIDE SEQUENCE [LARGE SCALE GENOMIC DNA]</scope>
</reference>
<feature type="compositionally biased region" description="Polar residues" evidence="13">
    <location>
        <begin position="563"/>
        <end position="583"/>
    </location>
</feature>
<evidence type="ECO:0000256" key="4">
    <source>
        <dbReference type="ARBA" id="ARBA00022553"/>
    </source>
</evidence>
<dbReference type="Gene3D" id="3.40.50.1010">
    <property type="entry name" value="5'-nuclease"/>
    <property type="match status" value="2"/>
</dbReference>
<dbReference type="Proteomes" id="UP000494165">
    <property type="component" value="Unassembled WGS sequence"/>
</dbReference>
<proteinExistence type="inferred from homology"/>
<evidence type="ECO:0000256" key="13">
    <source>
        <dbReference type="SAM" id="MobiDB-lite"/>
    </source>
</evidence>
<dbReference type="Gene3D" id="1.10.150.20">
    <property type="entry name" value="5' to 3' exonuclease, C-terminal subdomain"/>
    <property type="match status" value="1"/>
</dbReference>
<evidence type="ECO:0000256" key="11">
    <source>
        <dbReference type="ARBA" id="ARBA00023204"/>
    </source>
</evidence>
<feature type="domain" description="XPG-I" evidence="14">
    <location>
        <begin position="686"/>
        <end position="755"/>
    </location>
</feature>
<keyword evidence="10" id="KW-0460">Magnesium</keyword>
<gene>
    <name evidence="16" type="ORF">CLODIP_2_CD10980</name>
</gene>
<keyword evidence="7" id="KW-0255">Endonuclease</keyword>
<dbReference type="InterPro" id="IPR036279">
    <property type="entry name" value="5-3_exonuclease_C_sf"/>
</dbReference>
<keyword evidence="5" id="KW-0540">Nuclease</keyword>
<feature type="region of interest" description="Disordered" evidence="13">
    <location>
        <begin position="992"/>
        <end position="1027"/>
    </location>
</feature>
<evidence type="ECO:0000259" key="14">
    <source>
        <dbReference type="SMART" id="SM00484"/>
    </source>
</evidence>
<dbReference type="GO" id="GO:0004520">
    <property type="term" value="F:DNA endonuclease activity"/>
    <property type="evidence" value="ECO:0007669"/>
    <property type="project" value="TreeGrafter"/>
</dbReference>
<feature type="compositionally biased region" description="Acidic residues" evidence="13">
    <location>
        <begin position="584"/>
        <end position="598"/>
    </location>
</feature>
<evidence type="ECO:0000256" key="7">
    <source>
        <dbReference type="ARBA" id="ARBA00022759"/>
    </source>
</evidence>
<evidence type="ECO:0000256" key="12">
    <source>
        <dbReference type="ARBA" id="ARBA00023242"/>
    </source>
</evidence>
<keyword evidence="12" id="KW-0539">Nucleus</keyword>
<dbReference type="InterPro" id="IPR006084">
    <property type="entry name" value="XPG/Rad2"/>
</dbReference>
<dbReference type="SMART" id="SM00279">
    <property type="entry name" value="HhH2"/>
    <property type="match status" value="1"/>
</dbReference>
<dbReference type="GO" id="GO:0005634">
    <property type="term" value="C:nucleus"/>
    <property type="evidence" value="ECO:0007669"/>
    <property type="project" value="UniProtKB-SubCell"/>
</dbReference>
<evidence type="ECO:0000256" key="2">
    <source>
        <dbReference type="ARBA" id="ARBA00004123"/>
    </source>
</evidence>
<evidence type="ECO:0000256" key="5">
    <source>
        <dbReference type="ARBA" id="ARBA00022722"/>
    </source>
</evidence>
<dbReference type="InterPro" id="IPR029060">
    <property type="entry name" value="PIN-like_dom_sf"/>
</dbReference>
<dbReference type="Pfam" id="PF00752">
    <property type="entry name" value="XPG_N"/>
    <property type="match status" value="1"/>
</dbReference>
<comment type="subcellular location">
    <subcellularLocation>
        <location evidence="2">Nucleus</location>
    </subcellularLocation>
</comment>
<feature type="region of interest" description="Disordered" evidence="13">
    <location>
        <begin position="563"/>
        <end position="635"/>
    </location>
</feature>
<evidence type="ECO:0008006" key="18">
    <source>
        <dbReference type="Google" id="ProtNLM"/>
    </source>
</evidence>
<evidence type="ECO:0000256" key="9">
    <source>
        <dbReference type="ARBA" id="ARBA00022801"/>
    </source>
</evidence>
<dbReference type="InterPro" id="IPR019974">
    <property type="entry name" value="XPG_CS"/>
</dbReference>
<feature type="domain" description="XPG N-terminal" evidence="15">
    <location>
        <begin position="1"/>
        <end position="98"/>
    </location>
</feature>
<keyword evidence="8" id="KW-0227">DNA damage</keyword>
<dbReference type="CDD" id="cd09904">
    <property type="entry name" value="H3TH_XPG"/>
    <property type="match status" value="1"/>
</dbReference>
<dbReference type="PRINTS" id="PR00066">
    <property type="entry name" value="XRODRMPGMNTG"/>
</dbReference>
<keyword evidence="6" id="KW-0479">Metal-binding</keyword>
<dbReference type="PRINTS" id="PR00853">
    <property type="entry name" value="XPGRADSUPER"/>
</dbReference>
<dbReference type="InterPro" id="IPR006085">
    <property type="entry name" value="XPG_DNA_repair_N"/>
</dbReference>
<organism evidence="16 17">
    <name type="scientific">Cloeon dipterum</name>
    <dbReference type="NCBI Taxonomy" id="197152"/>
    <lineage>
        <taxon>Eukaryota</taxon>
        <taxon>Metazoa</taxon>
        <taxon>Ecdysozoa</taxon>
        <taxon>Arthropoda</taxon>
        <taxon>Hexapoda</taxon>
        <taxon>Insecta</taxon>
        <taxon>Pterygota</taxon>
        <taxon>Palaeoptera</taxon>
        <taxon>Ephemeroptera</taxon>
        <taxon>Pisciforma</taxon>
        <taxon>Baetidae</taxon>
        <taxon>Cloeon</taxon>
    </lineage>
</organism>
<feature type="compositionally biased region" description="Low complexity" evidence="13">
    <location>
        <begin position="613"/>
        <end position="622"/>
    </location>
</feature>
<evidence type="ECO:0000256" key="10">
    <source>
        <dbReference type="ARBA" id="ARBA00022842"/>
    </source>
</evidence>
<dbReference type="GO" id="GO:0016788">
    <property type="term" value="F:hydrolase activity, acting on ester bonds"/>
    <property type="evidence" value="ECO:0007669"/>
    <property type="project" value="InterPro"/>
</dbReference>
<evidence type="ECO:0000256" key="3">
    <source>
        <dbReference type="ARBA" id="ARBA00005283"/>
    </source>
</evidence>
<dbReference type="PANTHER" id="PTHR16171:SF7">
    <property type="entry name" value="DNA REPAIR PROTEIN RAD2"/>
    <property type="match status" value="1"/>
</dbReference>
<dbReference type="PROSITE" id="PS00841">
    <property type="entry name" value="XPG_1"/>
    <property type="match status" value="1"/>
</dbReference>
<evidence type="ECO:0000259" key="15">
    <source>
        <dbReference type="SMART" id="SM00485"/>
    </source>
</evidence>
<keyword evidence="11" id="KW-0234">DNA repair</keyword>
<dbReference type="GO" id="GO:0003697">
    <property type="term" value="F:single-stranded DNA binding"/>
    <property type="evidence" value="ECO:0007669"/>
    <property type="project" value="InterPro"/>
</dbReference>
<feature type="region of interest" description="Disordered" evidence="13">
    <location>
        <begin position="943"/>
        <end position="979"/>
    </location>
</feature>
<dbReference type="CDD" id="cd09868">
    <property type="entry name" value="PIN_XPG_RAD2"/>
    <property type="match status" value="2"/>
</dbReference>
<dbReference type="InterPro" id="IPR008918">
    <property type="entry name" value="HhH2"/>
</dbReference>
<dbReference type="SUPFAM" id="SSF88723">
    <property type="entry name" value="PIN domain-like"/>
    <property type="match status" value="1"/>
</dbReference>
<protein>
    <recommendedName>
        <fullName evidence="18">XPG N-terminal domain-containing protein</fullName>
    </recommendedName>
</protein>
<comment type="caution">
    <text evidence="16">The sequence shown here is derived from an EMBL/GenBank/DDBJ whole genome shotgun (WGS) entry which is preliminary data.</text>
</comment>
<keyword evidence="4" id="KW-0597">Phosphoprotein</keyword>
<feature type="compositionally biased region" description="Basic and acidic residues" evidence="13">
    <location>
        <begin position="1000"/>
        <end position="1025"/>
    </location>
</feature>
<evidence type="ECO:0000313" key="17">
    <source>
        <dbReference type="Proteomes" id="UP000494165"/>
    </source>
</evidence>
<dbReference type="SMART" id="SM00485">
    <property type="entry name" value="XPGN"/>
    <property type="match status" value="1"/>
</dbReference>
<sequence length="1068" mass="120004">MGVHGLWKLLEPSGQPVALESMDNKVLAIDVSMWLHQALKGYHDASGNALPNAHLLGLFHRICKLMFYNIKPVFVFDGGVPSLKQQTLANRRQMKMRAGKRAEQERLRLLKNLMEQDLVQRAKGNTSGTNLKLPAALKKNAYSEFLLPEEEPDIIRRLREEEGEQSDESDDDIEEIITWENFNPNSKEFKALPAHSRLEVLSHLKDTRKQNSWGRIHEMPQESDDFSGFQMRRLLLRRSAQVELDLVEKELSKRHTLSMEEIKEIMAEKGSLATKLADMDVDYGQRIASDDVTRFILIKNPNAKKVAKLAVDGEEQEDIGTEVTVKEEVDVEPISVTFKGDIVISDEEEELAQVGAMDLGRIKKEVEDSDLTQEEILVMIHNERREVSDNKKKNFDVNQPSTSKACVKYLEPIVEETPKAPSLQNVVQLIDATKHLDTEEAVPARSSAQISSKLIIKEKPAEMDDMKLLNEDVSYSQKQEPETAGINNEEEIVFVENVVEAAKEVDIVEEEDSYKSSVDKEIVAKGLTANTAEKTIAISINPENVSKEDDLFADIFSSQSAPEIDTFTSSPSSAIGVMSSTGESSEDEIQDEVQEETAETLPETELKDGEPVSPSNSNKSNSLPDVPEGSQLTNFRNMNFTDEELKILEEKLVKESRDIVSEIGRQERIATNINDQMCQEAQELLALFGMPYVVAPMEAEAQCAIMDLLSLTHGTVTDDSDIWLFGGRTVYRNFFNQTKNVERYTYDTICKSFKLTRDRLILLAMLVGSDYTIGLTGVGPVTALEIIAEFSANRNQEIADPEDLLIPLKNFKEWCESKELTNMRRKRLKTSLRDVCFHDGFPSEAVVNAYIHPQVSEAKDRFSWSKPDIEGLIKFTAVKFGWSKTHAESVLDPVIKRMAETKVQGRLDSYFTVTGPSKDLDLVVSARVRNAINQLNGFASVSEVDVDEPQPSTSKEATQAAPVEKKKPKSQKAAGSPSKLNEFKSHLMKKPRAAPILKPTAEKPAKKINIPKKELIPQREKDKDSALQSKLKAIEIFRKRKIDPVVKPKRPKRLVAKDNYLSESSDSD</sequence>
<dbReference type="PROSITE" id="PS00842">
    <property type="entry name" value="XPG_2"/>
    <property type="match status" value="1"/>
</dbReference>
<dbReference type="GO" id="GO:0046872">
    <property type="term" value="F:metal ion binding"/>
    <property type="evidence" value="ECO:0007669"/>
    <property type="project" value="UniProtKB-KW"/>
</dbReference>
<keyword evidence="17" id="KW-1185">Reference proteome</keyword>
<evidence type="ECO:0000256" key="6">
    <source>
        <dbReference type="ARBA" id="ARBA00022723"/>
    </source>
</evidence>
<keyword evidence="9" id="KW-0378">Hydrolase</keyword>
<comment type="cofactor">
    <cofactor evidence="1">
        <name>Mg(2+)</name>
        <dbReference type="ChEBI" id="CHEBI:18420"/>
    </cofactor>
</comment>
<dbReference type="OrthoDB" id="31113at2759"/>